<proteinExistence type="predicted"/>
<feature type="transmembrane region" description="Helical" evidence="5">
    <location>
        <begin position="71"/>
        <end position="89"/>
    </location>
</feature>
<comment type="subcellular location">
    <subcellularLocation>
        <location evidence="1">Membrane</location>
        <topology evidence="1">Multi-pass membrane protein</topology>
    </subcellularLocation>
</comment>
<feature type="transmembrane region" description="Helical" evidence="5">
    <location>
        <begin position="6"/>
        <end position="26"/>
    </location>
</feature>
<reference evidence="6 7" key="1">
    <citation type="submission" date="2021-04" db="EMBL/GenBank/DDBJ databases">
        <title>Nocardia tengchongensis.</title>
        <authorList>
            <person name="Zhuang k."/>
            <person name="Ran Y."/>
            <person name="Li W."/>
        </authorList>
    </citation>
    <scope>NUCLEOTIDE SEQUENCE [LARGE SCALE GENOMIC DNA]</scope>
    <source>
        <strain evidence="6 7">CFH S0057</strain>
    </source>
</reference>
<evidence type="ECO:0000256" key="3">
    <source>
        <dbReference type="ARBA" id="ARBA00022989"/>
    </source>
</evidence>
<sequence length="119" mass="12295">MNTWLWIGQIVLAALFVLGGVAKAAIGKDKLRGGMPWVDDMSQNAVRGIGAVEILGGLGVVLPWATGIAKVLTPIAAVGLAVVMVGGFVTHVRRGEYGRSLSNVVLFVVAVLVAAGRFA</sequence>
<protein>
    <submittedName>
        <fullName evidence="6">DoxX family protein</fullName>
    </submittedName>
</protein>
<accession>A0ABX8CVL1</accession>
<name>A0ABX8CVL1_9NOCA</name>
<dbReference type="EMBL" id="CP074371">
    <property type="protein sequence ID" value="QVI23198.1"/>
    <property type="molecule type" value="Genomic_DNA"/>
</dbReference>
<keyword evidence="2 5" id="KW-0812">Transmembrane</keyword>
<evidence type="ECO:0000256" key="1">
    <source>
        <dbReference type="ARBA" id="ARBA00004141"/>
    </source>
</evidence>
<evidence type="ECO:0000313" key="6">
    <source>
        <dbReference type="EMBL" id="QVI23198.1"/>
    </source>
</evidence>
<keyword evidence="4 5" id="KW-0472">Membrane</keyword>
<organism evidence="6 7">
    <name type="scientific">Nocardia tengchongensis</name>
    <dbReference type="NCBI Taxonomy" id="2055889"/>
    <lineage>
        <taxon>Bacteria</taxon>
        <taxon>Bacillati</taxon>
        <taxon>Actinomycetota</taxon>
        <taxon>Actinomycetes</taxon>
        <taxon>Mycobacteriales</taxon>
        <taxon>Nocardiaceae</taxon>
        <taxon>Nocardia</taxon>
    </lineage>
</organism>
<keyword evidence="7" id="KW-1185">Reference proteome</keyword>
<evidence type="ECO:0000256" key="5">
    <source>
        <dbReference type="SAM" id="Phobius"/>
    </source>
</evidence>
<dbReference type="Pfam" id="PF13564">
    <property type="entry name" value="DoxX_2"/>
    <property type="match status" value="1"/>
</dbReference>
<dbReference type="Proteomes" id="UP000683310">
    <property type="component" value="Chromosome"/>
</dbReference>
<feature type="transmembrane region" description="Helical" evidence="5">
    <location>
        <begin position="46"/>
        <end position="65"/>
    </location>
</feature>
<gene>
    <name evidence="6" type="ORF">KHQ06_09970</name>
</gene>
<evidence type="ECO:0000313" key="7">
    <source>
        <dbReference type="Proteomes" id="UP000683310"/>
    </source>
</evidence>
<evidence type="ECO:0000256" key="4">
    <source>
        <dbReference type="ARBA" id="ARBA00023136"/>
    </source>
</evidence>
<feature type="transmembrane region" description="Helical" evidence="5">
    <location>
        <begin position="101"/>
        <end position="118"/>
    </location>
</feature>
<evidence type="ECO:0000256" key="2">
    <source>
        <dbReference type="ARBA" id="ARBA00022692"/>
    </source>
</evidence>
<keyword evidence="3 5" id="KW-1133">Transmembrane helix</keyword>
<dbReference type="InterPro" id="IPR032808">
    <property type="entry name" value="DoxX"/>
</dbReference>